<accession>A0A3P7LGN3</accession>
<evidence type="ECO:0000313" key="1">
    <source>
        <dbReference type="EMBL" id="VDM81755.1"/>
    </source>
</evidence>
<dbReference type="Proteomes" id="UP000270094">
    <property type="component" value="Unassembled WGS sequence"/>
</dbReference>
<keyword evidence="2" id="KW-1185">Reference proteome</keyword>
<reference evidence="1 2" key="1">
    <citation type="submission" date="2018-11" db="EMBL/GenBank/DDBJ databases">
        <authorList>
            <consortium name="Pathogen Informatics"/>
        </authorList>
    </citation>
    <scope>NUCLEOTIDE SEQUENCE [LARGE SCALE GENOMIC DNA]</scope>
</reference>
<dbReference type="EMBL" id="UYYB01114362">
    <property type="protein sequence ID" value="VDM81755.1"/>
    <property type="molecule type" value="Genomic_DNA"/>
</dbReference>
<sequence length="67" mass="7787">MTGPNRRTNLAKELELTPLIHKDEAEVSEDTLHKWDEVIRGLAYKKRTFGCNYVTFDGMNEVLCFIK</sequence>
<organism evidence="1 2">
    <name type="scientific">Strongylus vulgaris</name>
    <name type="common">Blood worm</name>
    <dbReference type="NCBI Taxonomy" id="40348"/>
    <lineage>
        <taxon>Eukaryota</taxon>
        <taxon>Metazoa</taxon>
        <taxon>Ecdysozoa</taxon>
        <taxon>Nematoda</taxon>
        <taxon>Chromadorea</taxon>
        <taxon>Rhabditida</taxon>
        <taxon>Rhabditina</taxon>
        <taxon>Rhabditomorpha</taxon>
        <taxon>Strongyloidea</taxon>
        <taxon>Strongylidae</taxon>
        <taxon>Strongylus</taxon>
    </lineage>
</organism>
<gene>
    <name evidence="1" type="ORF">SVUK_LOCUS16753</name>
</gene>
<proteinExistence type="predicted"/>
<dbReference type="AlphaFoldDB" id="A0A3P7LGN3"/>
<evidence type="ECO:0000313" key="2">
    <source>
        <dbReference type="Proteomes" id="UP000270094"/>
    </source>
</evidence>
<name>A0A3P7LGN3_STRVU</name>
<protein>
    <submittedName>
        <fullName evidence="1">Uncharacterized protein</fullName>
    </submittedName>
</protein>